<dbReference type="Proteomes" id="UP000236649">
    <property type="component" value="Chromosome 3"/>
</dbReference>
<dbReference type="RefSeq" id="WP_007584632.1">
    <property type="nucleotide sequence ID" value="NZ_AKAU01000108.1"/>
</dbReference>
<dbReference type="GO" id="GO:0005886">
    <property type="term" value="C:plasma membrane"/>
    <property type="evidence" value="ECO:0007669"/>
    <property type="project" value="UniProtKB-SubCell"/>
</dbReference>
<feature type="transmembrane region" description="Helical" evidence="7">
    <location>
        <begin position="129"/>
        <end position="148"/>
    </location>
</feature>
<dbReference type="GO" id="GO:0022857">
    <property type="term" value="F:transmembrane transporter activity"/>
    <property type="evidence" value="ECO:0007669"/>
    <property type="project" value="InterPro"/>
</dbReference>
<evidence type="ECO:0000313" key="10">
    <source>
        <dbReference type="Proteomes" id="UP000004980"/>
    </source>
</evidence>
<feature type="transmembrane region" description="Helical" evidence="7">
    <location>
        <begin position="160"/>
        <end position="182"/>
    </location>
</feature>
<feature type="transmembrane region" description="Helical" evidence="7">
    <location>
        <begin position="473"/>
        <end position="491"/>
    </location>
</feature>
<evidence type="ECO:0000256" key="1">
    <source>
        <dbReference type="ARBA" id="ARBA00004651"/>
    </source>
</evidence>
<keyword evidence="5 7" id="KW-1133">Transmembrane helix</keyword>
<evidence type="ECO:0000256" key="5">
    <source>
        <dbReference type="ARBA" id="ARBA00022989"/>
    </source>
</evidence>
<dbReference type="PANTHER" id="PTHR30509">
    <property type="entry name" value="P-HYDROXYBENZOIC ACID EFFLUX PUMP SUBUNIT-RELATED"/>
    <property type="match status" value="1"/>
</dbReference>
<reference evidence="8 11" key="2">
    <citation type="submission" date="2018-01" db="EMBL/GenBank/DDBJ databases">
        <title>Species boundaries and ecological features among Paraburkholderia terrae DSMZ17804T, P. hospita DSMZ17164T and P. caribensis DSMZ13236T.</title>
        <authorList>
            <person name="Pratama A.A."/>
        </authorList>
    </citation>
    <scope>NUCLEOTIDE SEQUENCE [LARGE SCALE GENOMIC DNA]</scope>
    <source>
        <strain evidence="8 11">DSM 17164</strain>
    </source>
</reference>
<sequence>MEMTVSRVERAWLRSIRMHVSHWAATNGLIWLHLAKTLTAAFLAMGIAMKLEIPAPRTAMATVFVLMQPLSGMVLSKSFYRVLGTAAGAIAAVALGALFPQQASLYVAGMSLWVALCTAAALRYRSFQWYAFVLAGYTAALIGIPTVLNPDGLFIAALNRAAEVLLGILCSGLVSAIVFPQWSGTRLKHMRRERFANFSSFAARSLSEEIDAAVFRTQYGEFVDSVVGFETTRAFASFEDPDIRARTKRLARLNSDFMDLCTRLHALHRFMTRIGASDRHRIVDVLRPFCEELAHAIAVHHDPALVDDVYVGEKAANAAAFRNTLSSQARAALNDTGELLNDEEQLDFDTAIELLDAFASGYVRYAQTYVSLAYQRHALEDAEVKYVVKTNRYVVLLTFVTTAVILGTIGAFWLSSDWPSGGYAIIGAAATAALSSNSPTPAKFCMQMAGGAVMATAMGYVALGFLYPNITGFPLLCFVLAPVLGFGAFLATRPKLTGCGVSFCIFFCVLAGPDNVIHYMPQQLLNNGLAITISMLACALAFAVVFPVEIPWRLAALTRDLRGQVRLTCTESLEGLNEVFQSSTHDMTAQLRALSPQHPKGYDDALLWMLAVLEIGHAAIDLRTGNREAHFVSIIRPDWQALTDKTMNGLARLFDDPSQSNLAQCIAAIDAQISVTCRMIDELYGATQKIQQVRRMRACLRFMRSTLVDTEAPFHFG</sequence>
<feature type="transmembrane region" description="Helical" evidence="7">
    <location>
        <begin position="105"/>
        <end position="122"/>
    </location>
</feature>
<evidence type="ECO:0000313" key="8">
    <source>
        <dbReference type="EMBL" id="AUT73550.1"/>
    </source>
</evidence>
<dbReference type="InterPro" id="IPR006726">
    <property type="entry name" value="PHBA_efflux_AaeB/fusaric-R"/>
</dbReference>
<dbReference type="EMBL" id="AKAU01000108">
    <property type="protein sequence ID" value="EIM99044.1"/>
    <property type="molecule type" value="Genomic_DNA"/>
</dbReference>
<evidence type="ECO:0000256" key="6">
    <source>
        <dbReference type="ARBA" id="ARBA00023136"/>
    </source>
</evidence>
<feature type="transmembrane region" description="Helical" evidence="7">
    <location>
        <begin position="529"/>
        <end position="552"/>
    </location>
</feature>
<feature type="transmembrane region" description="Helical" evidence="7">
    <location>
        <begin position="448"/>
        <end position="467"/>
    </location>
</feature>
<feature type="transmembrane region" description="Helical" evidence="7">
    <location>
        <begin position="82"/>
        <end position="99"/>
    </location>
</feature>
<evidence type="ECO:0000313" key="9">
    <source>
        <dbReference type="EMBL" id="EIM99044.1"/>
    </source>
</evidence>
<feature type="transmembrane region" description="Helical" evidence="7">
    <location>
        <begin position="55"/>
        <end position="75"/>
    </location>
</feature>
<dbReference type="EMBL" id="CP026107">
    <property type="protein sequence ID" value="AUT73550.1"/>
    <property type="molecule type" value="Genomic_DNA"/>
</dbReference>
<feature type="transmembrane region" description="Helical" evidence="7">
    <location>
        <begin position="498"/>
        <end position="517"/>
    </location>
</feature>
<feature type="transmembrane region" description="Helical" evidence="7">
    <location>
        <begin position="20"/>
        <end position="49"/>
    </location>
</feature>
<dbReference type="Proteomes" id="UP000004980">
    <property type="component" value="Unassembled WGS sequence"/>
</dbReference>
<evidence type="ECO:0000256" key="3">
    <source>
        <dbReference type="ARBA" id="ARBA00022475"/>
    </source>
</evidence>
<protein>
    <submittedName>
        <fullName evidence="8">FUSC family protein</fullName>
    </submittedName>
    <submittedName>
        <fullName evidence="9">Fusaric acid resistance protein region</fullName>
    </submittedName>
</protein>
<name>A0AAN1JGC9_9BURK</name>
<dbReference type="Pfam" id="PF04632">
    <property type="entry name" value="FUSC"/>
    <property type="match status" value="1"/>
</dbReference>
<keyword evidence="10" id="KW-1185">Reference proteome</keyword>
<proteinExistence type="predicted"/>
<evidence type="ECO:0000256" key="2">
    <source>
        <dbReference type="ARBA" id="ARBA00022448"/>
    </source>
</evidence>
<keyword evidence="6 7" id="KW-0472">Membrane</keyword>
<dbReference type="PANTHER" id="PTHR30509:SF9">
    <property type="entry name" value="MULTIDRUG RESISTANCE PROTEIN MDTO"/>
    <property type="match status" value="1"/>
</dbReference>
<organism evidence="8 11">
    <name type="scientific">Paraburkholderia hospita</name>
    <dbReference type="NCBI Taxonomy" id="169430"/>
    <lineage>
        <taxon>Bacteria</taxon>
        <taxon>Pseudomonadati</taxon>
        <taxon>Pseudomonadota</taxon>
        <taxon>Betaproteobacteria</taxon>
        <taxon>Burkholderiales</taxon>
        <taxon>Burkholderiaceae</taxon>
        <taxon>Paraburkholderia</taxon>
    </lineage>
</organism>
<dbReference type="KEGG" id="phs:C2L64_34900"/>
<evidence type="ECO:0000256" key="4">
    <source>
        <dbReference type="ARBA" id="ARBA00022692"/>
    </source>
</evidence>
<dbReference type="AlphaFoldDB" id="A0AAN1JGC9"/>
<gene>
    <name evidence="8" type="ORF">C2L64_34900</name>
    <name evidence="9" type="ORF">WQE_21751</name>
</gene>
<accession>A0AAN1JGC9</accession>
<evidence type="ECO:0000313" key="11">
    <source>
        <dbReference type="Proteomes" id="UP000236649"/>
    </source>
</evidence>
<keyword evidence="2" id="KW-0813">Transport</keyword>
<feature type="transmembrane region" description="Helical" evidence="7">
    <location>
        <begin position="393"/>
        <end position="414"/>
    </location>
</feature>
<evidence type="ECO:0000256" key="7">
    <source>
        <dbReference type="SAM" id="Phobius"/>
    </source>
</evidence>
<comment type="subcellular location">
    <subcellularLocation>
        <location evidence="1">Cell membrane</location>
        <topology evidence="1">Multi-pass membrane protein</topology>
    </subcellularLocation>
</comment>
<keyword evidence="4 7" id="KW-0812">Transmembrane</keyword>
<reference evidence="9 10" key="1">
    <citation type="journal article" date="2012" name="J. Bacteriol.">
        <title>Draft Genome Sequence of the Soil Bacterium Burkholderia terrae Strain BS001, Which Interacts with Fungal Surface Structures.</title>
        <authorList>
            <person name="Nazir R."/>
            <person name="Hansen M.A."/>
            <person name="Sorensen S."/>
            <person name="van Elsas J.D."/>
        </authorList>
    </citation>
    <scope>NUCLEOTIDE SEQUENCE [LARGE SCALE GENOMIC DNA]</scope>
    <source>
        <strain evidence="9 10">BS001</strain>
    </source>
</reference>
<keyword evidence="3" id="KW-1003">Cell membrane</keyword>
<dbReference type="GeneID" id="55533494"/>